<name>A0ACC0EBC7_9BASI</name>
<reference evidence="2" key="2">
    <citation type="journal article" date="2018" name="Mol. Plant Microbe Interact.">
        <title>Genome sequence resources for the wheat stripe rust pathogen (Puccinia striiformis f. sp. tritici) and the barley stripe rust pathogen (Puccinia striiformis f. sp. hordei).</title>
        <authorList>
            <person name="Xia C."/>
            <person name="Wang M."/>
            <person name="Yin C."/>
            <person name="Cornejo O.E."/>
            <person name="Hulbert S.H."/>
            <person name="Chen X."/>
        </authorList>
    </citation>
    <scope>NUCLEOTIDE SEQUENCE [LARGE SCALE GENOMIC DNA]</scope>
    <source>
        <strain evidence="2">93-210</strain>
    </source>
</reference>
<evidence type="ECO:0000313" key="2">
    <source>
        <dbReference type="Proteomes" id="UP001060170"/>
    </source>
</evidence>
<protein>
    <submittedName>
        <fullName evidence="1">Uncharacterized protein</fullName>
    </submittedName>
</protein>
<reference evidence="1 2" key="3">
    <citation type="journal article" date="2022" name="Microbiol. Spectr.">
        <title>Folding features and dynamics of 3D genome architecture in plant fungal pathogens.</title>
        <authorList>
            <person name="Xia C."/>
        </authorList>
    </citation>
    <scope>NUCLEOTIDE SEQUENCE [LARGE SCALE GENOMIC DNA]</scope>
    <source>
        <strain evidence="1 2">93-210</strain>
    </source>
</reference>
<accession>A0ACC0EBC7</accession>
<proteinExistence type="predicted"/>
<dbReference type="EMBL" id="CM045872">
    <property type="protein sequence ID" value="KAI7949951.1"/>
    <property type="molecule type" value="Genomic_DNA"/>
</dbReference>
<gene>
    <name evidence="1" type="ORF">MJO28_008772</name>
</gene>
<reference evidence="2" key="1">
    <citation type="journal article" date="2018" name="BMC Genomics">
        <title>Genomic insights into host adaptation between the wheat stripe rust pathogen (Puccinia striiformis f. sp. tritici) and the barley stripe rust pathogen (Puccinia striiformis f. sp. hordei).</title>
        <authorList>
            <person name="Xia C."/>
            <person name="Wang M."/>
            <person name="Yin C."/>
            <person name="Cornejo O.E."/>
            <person name="Hulbert S.H."/>
            <person name="Chen X."/>
        </authorList>
    </citation>
    <scope>NUCLEOTIDE SEQUENCE [LARGE SCALE GENOMIC DNA]</scope>
    <source>
        <strain evidence="2">93-210</strain>
    </source>
</reference>
<keyword evidence="2" id="KW-1185">Reference proteome</keyword>
<comment type="caution">
    <text evidence="1">The sequence shown here is derived from an EMBL/GenBank/DDBJ whole genome shotgun (WGS) entry which is preliminary data.</text>
</comment>
<dbReference type="Proteomes" id="UP001060170">
    <property type="component" value="Chromosome 8"/>
</dbReference>
<sequence>MGLEHSPKGKNPELPIVVDEKPPMNPANQEKYTAEEYAAMTDAERQWLRNRPYHAEEGVVLDLIDYEDSVGSSLASSTETVRVEAALTSAFNQMNVDNGAAAPTQHPVQQPVQQRLPVPSFPAPGQTARLPSTVAPQPAIPRGRVPEFPVDLVTDPSKVLKNWPESDSPKFTGGTGESAQDWLRTIEVLLDDRQAHRGIWHRCAGQRLSKKPFRDWTDARLAGTRPTSWEDFQEWLIRLNPLGTTPALLNSELNRLRQGPNEAVQLFYERFSEWQTRARTMNFPHDEQTAFIQRLNPGLSKKVSEWVTSQQCAGATVAMDQIFLFAVSNDQHYRDSHAAPVASGSGSGKRRADGPDGSAKKKKGPFACHNCKALDHQVSKCPEPKTEAQLAWEKKNGKKKEKKE</sequence>
<evidence type="ECO:0000313" key="1">
    <source>
        <dbReference type="EMBL" id="KAI7949951.1"/>
    </source>
</evidence>
<organism evidence="1 2">
    <name type="scientific">Puccinia striiformis f. sp. tritici</name>
    <dbReference type="NCBI Taxonomy" id="168172"/>
    <lineage>
        <taxon>Eukaryota</taxon>
        <taxon>Fungi</taxon>
        <taxon>Dikarya</taxon>
        <taxon>Basidiomycota</taxon>
        <taxon>Pucciniomycotina</taxon>
        <taxon>Pucciniomycetes</taxon>
        <taxon>Pucciniales</taxon>
        <taxon>Pucciniaceae</taxon>
        <taxon>Puccinia</taxon>
    </lineage>
</organism>